<feature type="non-terminal residue" evidence="9">
    <location>
        <position position="1056"/>
    </location>
</feature>
<evidence type="ECO:0000313" key="10">
    <source>
        <dbReference type="Proteomes" id="UP001177023"/>
    </source>
</evidence>
<reference evidence="9" key="1">
    <citation type="submission" date="2023-06" db="EMBL/GenBank/DDBJ databases">
        <authorList>
            <person name="Delattre M."/>
        </authorList>
    </citation>
    <scope>NUCLEOTIDE SEQUENCE</scope>
    <source>
        <strain evidence="9">AF72</strain>
    </source>
</reference>
<keyword evidence="6" id="KW-0653">Protein transport</keyword>
<dbReference type="InterPro" id="IPR016024">
    <property type="entry name" value="ARM-type_fold"/>
</dbReference>
<evidence type="ECO:0000256" key="6">
    <source>
        <dbReference type="ARBA" id="ARBA00022927"/>
    </source>
</evidence>
<dbReference type="Pfam" id="PF25795">
    <property type="entry name" value="TPR_XPO7"/>
    <property type="match status" value="1"/>
</dbReference>
<dbReference type="GO" id="GO:0006611">
    <property type="term" value="P:protein export from nucleus"/>
    <property type="evidence" value="ECO:0007669"/>
    <property type="project" value="TreeGrafter"/>
</dbReference>
<evidence type="ECO:0000256" key="1">
    <source>
        <dbReference type="ARBA" id="ARBA00004123"/>
    </source>
</evidence>
<evidence type="ECO:0000256" key="2">
    <source>
        <dbReference type="ARBA" id="ARBA00004496"/>
    </source>
</evidence>
<evidence type="ECO:0000313" key="9">
    <source>
        <dbReference type="EMBL" id="CAJ0572530.1"/>
    </source>
</evidence>
<evidence type="ECO:0000256" key="3">
    <source>
        <dbReference type="ARBA" id="ARBA00009466"/>
    </source>
</evidence>
<comment type="caution">
    <text evidence="9">The sequence shown here is derived from an EMBL/GenBank/DDBJ whole genome shotgun (WGS) entry which is preliminary data.</text>
</comment>
<feature type="domain" description="Exportin-7/Ran-binding protein 17 TPR repeats" evidence="8">
    <location>
        <begin position="388"/>
        <end position="623"/>
    </location>
</feature>
<dbReference type="AlphaFoldDB" id="A0AA36G1J3"/>
<dbReference type="GO" id="GO:0005737">
    <property type="term" value="C:cytoplasm"/>
    <property type="evidence" value="ECO:0007669"/>
    <property type="project" value="UniProtKB-SubCell"/>
</dbReference>
<dbReference type="PANTHER" id="PTHR12596:SF2">
    <property type="entry name" value="EXPORTIN-7 ISOFORM X1"/>
    <property type="match status" value="1"/>
</dbReference>
<name>A0AA36G1J3_9BILA</name>
<dbReference type="InterPro" id="IPR011989">
    <property type="entry name" value="ARM-like"/>
</dbReference>
<keyword evidence="4" id="KW-0813">Transport</keyword>
<dbReference type="Proteomes" id="UP001177023">
    <property type="component" value="Unassembled WGS sequence"/>
</dbReference>
<dbReference type="PANTHER" id="PTHR12596">
    <property type="entry name" value="EXPORTIN 4,7-RELATED"/>
    <property type="match status" value="1"/>
</dbReference>
<protein>
    <recommendedName>
        <fullName evidence="8">Exportin-7/Ran-binding protein 17 TPR repeats domain-containing protein</fullName>
    </recommendedName>
</protein>
<dbReference type="InterPro" id="IPR044189">
    <property type="entry name" value="XPO4/7-like"/>
</dbReference>
<evidence type="ECO:0000256" key="4">
    <source>
        <dbReference type="ARBA" id="ARBA00022448"/>
    </source>
</evidence>
<keyword evidence="5" id="KW-0963">Cytoplasm</keyword>
<evidence type="ECO:0000256" key="5">
    <source>
        <dbReference type="ARBA" id="ARBA00022490"/>
    </source>
</evidence>
<comment type="similarity">
    <text evidence="3">Belongs to the exportin family.</text>
</comment>
<dbReference type="GO" id="GO:0005643">
    <property type="term" value="C:nuclear pore"/>
    <property type="evidence" value="ECO:0007669"/>
    <property type="project" value="TreeGrafter"/>
</dbReference>
<dbReference type="GO" id="GO:0005049">
    <property type="term" value="F:nuclear export signal receptor activity"/>
    <property type="evidence" value="ECO:0007669"/>
    <property type="project" value="InterPro"/>
</dbReference>
<organism evidence="9 10">
    <name type="scientific">Mesorhabditis spiculigera</name>
    <dbReference type="NCBI Taxonomy" id="96644"/>
    <lineage>
        <taxon>Eukaryota</taxon>
        <taxon>Metazoa</taxon>
        <taxon>Ecdysozoa</taxon>
        <taxon>Nematoda</taxon>
        <taxon>Chromadorea</taxon>
        <taxon>Rhabditida</taxon>
        <taxon>Rhabditina</taxon>
        <taxon>Rhabditomorpha</taxon>
        <taxon>Rhabditoidea</taxon>
        <taxon>Rhabditidae</taxon>
        <taxon>Mesorhabditinae</taxon>
        <taxon>Mesorhabditis</taxon>
    </lineage>
</organism>
<dbReference type="Gene3D" id="1.25.10.10">
    <property type="entry name" value="Leucine-rich Repeat Variant"/>
    <property type="match status" value="1"/>
</dbReference>
<keyword evidence="7" id="KW-0539">Nucleus</keyword>
<comment type="subcellular location">
    <subcellularLocation>
        <location evidence="2">Cytoplasm</location>
    </subcellularLocation>
    <subcellularLocation>
        <location evidence="1">Nucleus</location>
    </subcellularLocation>
</comment>
<evidence type="ECO:0000259" key="8">
    <source>
        <dbReference type="Pfam" id="PF25795"/>
    </source>
</evidence>
<gene>
    <name evidence="9" type="ORF">MSPICULIGERA_LOCUS10914</name>
</gene>
<dbReference type="InterPro" id="IPR057947">
    <property type="entry name" value="TPR_XPO7/RBP17"/>
</dbReference>
<keyword evidence="10" id="KW-1185">Reference proteome</keyword>
<accession>A0AA36G1J3</accession>
<sequence length="1056" mass="120579">MGTELESLNTLCRDLYESVDQATRRRAEERFNDLVNGEGCLQRCMMLFEEGPVPYGPIVAAKALTKLLSVKTGIMPSDRLNICHYLLSYLGTRAQQVPAFVITELCQFFARLTKLEWGYFVTDTEEYPFRTPISSIIKSISVQNIGESLLAIELLSLLVIDMNSPIGSESVSTHRKTAALFRDDYLYNIFKMCLELLKELQGKQLNEQELRLANAVLDLMLNCCSYDFIGSLADETSEDNFSMQIVHIIVQLASIRRTIFNGNERQTYLRELVVAIKEIIENSAKLNQGAFHEFCRLVSRLKTNFQLCEMLKFDEYESMLRLLVEFTIASLKMTDLSNSTYFLLHFWFRMVTSVPYVRTQDNHYINIYCPEIFKVYVETRLENVANVLRDPNLDDPLDDQGAILQTMEQLAVICRCDYKKTGELLMRHFDENVEVALRGPAQDPNVLIAEGRLAWLLTLMGTAIFGKSTVQNTDEFDELDGKLLLRAIRYMQWNDERLVCPTNPNLSPGNGNIRLEVSFIYVLEQFRRAYVMDQIPRVSYVYNPLGEIGINEETDMLNVIARKIITNVKMWPTNAQLLDLSLSLLKDLSLGYSAVRKLFSLPDIQLLLNNHTAEHFAFLGSGIDYATMKERTTFYEALTRLLTSDMNDDEVIFLNYLQPLTETARNLCEVMKTGNIQVNEDEVKKALVGLCRDIRGVCLACTTKPLFQMLVEWMLPDVFNILQFAINGWYNIPEVTSPIFHLLSELCHNRQQRLKFEMSSCVTVLLFREISRVICSWGDRVLNAGAIAKDRLYKERYKNIGLIFHILKQALAGGYVPYGLLCLYGDRCLLDALDMFVKLFQTIPEEEFHNYTKITQNYYGLLEMMIQDNMSYISNLDPQVFSSILRSIISGILSTDAVVITAACSALDNILGCIMKQLKTPTLNKITMEAEGQSCIRAIEANPHLLADLLNQVIQMFIYGEVKCQWSMSRPLLGLILLQEQAFNEIKTDVLTHFPSSRRPSMEKTFFTLMDGVEADLTTKNKDTFTQNLAKFRKEVSEVAKGKDLSPAASNTNMAF</sequence>
<dbReference type="EMBL" id="CATQJA010002600">
    <property type="protein sequence ID" value="CAJ0572530.1"/>
    <property type="molecule type" value="Genomic_DNA"/>
</dbReference>
<evidence type="ECO:0000256" key="7">
    <source>
        <dbReference type="ARBA" id="ARBA00023242"/>
    </source>
</evidence>
<dbReference type="SUPFAM" id="SSF48371">
    <property type="entry name" value="ARM repeat"/>
    <property type="match status" value="1"/>
</dbReference>
<proteinExistence type="inferred from homology"/>